<feature type="signal peptide" evidence="1">
    <location>
        <begin position="1"/>
        <end position="29"/>
    </location>
</feature>
<proteinExistence type="predicted"/>
<sequence>MIEMKVDVPMLSFFLVVLLVATTFEPISSLPSTIPAFLWSPGHRHGFSNNILQKYCTRKEVEQHVDLAIVFVGSELQSDFMLSRHVDPNLMDLLKAASSRSNFSMAFPYVAAPERGPIENLLISEFKNSCGHDLRIDNSAFEDESFQ</sequence>
<protein>
    <submittedName>
        <fullName evidence="2">Uncharacterized protein</fullName>
    </submittedName>
</protein>
<accession>A0ABP0YN59</accession>
<evidence type="ECO:0000256" key="1">
    <source>
        <dbReference type="SAM" id="SignalP"/>
    </source>
</evidence>
<name>A0ABP0YN59_9ROSI</name>
<dbReference type="EMBL" id="OZ021739">
    <property type="protein sequence ID" value="CAK9321811.1"/>
    <property type="molecule type" value="Genomic_DNA"/>
</dbReference>
<keyword evidence="3" id="KW-1185">Reference proteome</keyword>
<keyword evidence="1" id="KW-0732">Signal</keyword>
<dbReference type="PANTHER" id="PTHR35285">
    <property type="entry name" value="2-C-METHYL-D-ERYTHRITOL 4-PHOSPHATE CYTIDYLYLTRANSFERASE"/>
    <property type="match status" value="1"/>
</dbReference>
<reference evidence="2 3" key="1">
    <citation type="submission" date="2024-03" db="EMBL/GenBank/DDBJ databases">
        <authorList>
            <person name="Gkanogiannis A."/>
            <person name="Becerra Lopez-Lavalle L."/>
        </authorList>
    </citation>
    <scope>NUCLEOTIDE SEQUENCE [LARGE SCALE GENOMIC DNA]</scope>
</reference>
<feature type="chain" id="PRO_5045591057" evidence="1">
    <location>
        <begin position="30"/>
        <end position="147"/>
    </location>
</feature>
<evidence type="ECO:0000313" key="3">
    <source>
        <dbReference type="Proteomes" id="UP001642487"/>
    </source>
</evidence>
<dbReference type="PANTHER" id="PTHR35285:SF1">
    <property type="entry name" value="2-C-METHYL-D-ERYTHRITOL 4-PHOSPHATE CYTIDYLYLTRANSFERASE"/>
    <property type="match status" value="1"/>
</dbReference>
<evidence type="ECO:0000313" key="2">
    <source>
        <dbReference type="EMBL" id="CAK9321811.1"/>
    </source>
</evidence>
<gene>
    <name evidence="2" type="ORF">CITCOLO1_LOCUS13904</name>
</gene>
<dbReference type="Proteomes" id="UP001642487">
    <property type="component" value="Chromosome 5"/>
</dbReference>
<organism evidence="2 3">
    <name type="scientific">Citrullus colocynthis</name>
    <name type="common">colocynth</name>
    <dbReference type="NCBI Taxonomy" id="252529"/>
    <lineage>
        <taxon>Eukaryota</taxon>
        <taxon>Viridiplantae</taxon>
        <taxon>Streptophyta</taxon>
        <taxon>Embryophyta</taxon>
        <taxon>Tracheophyta</taxon>
        <taxon>Spermatophyta</taxon>
        <taxon>Magnoliopsida</taxon>
        <taxon>eudicotyledons</taxon>
        <taxon>Gunneridae</taxon>
        <taxon>Pentapetalae</taxon>
        <taxon>rosids</taxon>
        <taxon>fabids</taxon>
        <taxon>Cucurbitales</taxon>
        <taxon>Cucurbitaceae</taxon>
        <taxon>Benincaseae</taxon>
        <taxon>Citrullus</taxon>
    </lineage>
</organism>